<evidence type="ECO:0000313" key="1">
    <source>
        <dbReference type="EMBL" id="MCI54938.1"/>
    </source>
</evidence>
<reference evidence="1 2" key="1">
    <citation type="journal article" date="2018" name="Front. Plant Sci.">
        <title>Red Clover (Trifolium pratense) and Zigzag Clover (T. medium) - A Picture of Genomic Similarities and Differences.</title>
        <authorList>
            <person name="Dluhosova J."/>
            <person name="Istvanek J."/>
            <person name="Nedelnik J."/>
            <person name="Repkova J."/>
        </authorList>
    </citation>
    <scope>NUCLEOTIDE SEQUENCE [LARGE SCALE GENOMIC DNA]</scope>
    <source>
        <strain evidence="2">cv. 10/8</strain>
        <tissue evidence="1">Leaf</tissue>
    </source>
</reference>
<keyword evidence="2" id="KW-1185">Reference proteome</keyword>
<name>A0A392T1F8_9FABA</name>
<dbReference type="Proteomes" id="UP000265520">
    <property type="component" value="Unassembled WGS sequence"/>
</dbReference>
<dbReference type="AlphaFoldDB" id="A0A392T1F8"/>
<sequence>TRRDVESLKAFVLDEAEKAAAKAQLDSHEEL</sequence>
<organism evidence="1 2">
    <name type="scientific">Trifolium medium</name>
    <dbReference type="NCBI Taxonomy" id="97028"/>
    <lineage>
        <taxon>Eukaryota</taxon>
        <taxon>Viridiplantae</taxon>
        <taxon>Streptophyta</taxon>
        <taxon>Embryophyta</taxon>
        <taxon>Tracheophyta</taxon>
        <taxon>Spermatophyta</taxon>
        <taxon>Magnoliopsida</taxon>
        <taxon>eudicotyledons</taxon>
        <taxon>Gunneridae</taxon>
        <taxon>Pentapetalae</taxon>
        <taxon>rosids</taxon>
        <taxon>fabids</taxon>
        <taxon>Fabales</taxon>
        <taxon>Fabaceae</taxon>
        <taxon>Papilionoideae</taxon>
        <taxon>50 kb inversion clade</taxon>
        <taxon>NPAAA clade</taxon>
        <taxon>Hologalegina</taxon>
        <taxon>IRL clade</taxon>
        <taxon>Trifolieae</taxon>
        <taxon>Trifolium</taxon>
    </lineage>
</organism>
<protein>
    <submittedName>
        <fullName evidence="1">Uncharacterized protein</fullName>
    </submittedName>
</protein>
<proteinExistence type="predicted"/>
<evidence type="ECO:0000313" key="2">
    <source>
        <dbReference type="Proteomes" id="UP000265520"/>
    </source>
</evidence>
<accession>A0A392T1F8</accession>
<feature type="non-terminal residue" evidence="1">
    <location>
        <position position="1"/>
    </location>
</feature>
<comment type="caution">
    <text evidence="1">The sequence shown here is derived from an EMBL/GenBank/DDBJ whole genome shotgun (WGS) entry which is preliminary data.</text>
</comment>
<dbReference type="EMBL" id="LXQA010487796">
    <property type="protein sequence ID" value="MCI54938.1"/>
    <property type="molecule type" value="Genomic_DNA"/>
</dbReference>